<accession>A0A0W8G3L1</accession>
<organism evidence="2">
    <name type="scientific">hydrocarbon metagenome</name>
    <dbReference type="NCBI Taxonomy" id="938273"/>
    <lineage>
        <taxon>unclassified sequences</taxon>
        <taxon>metagenomes</taxon>
        <taxon>ecological metagenomes</taxon>
    </lineage>
</organism>
<sequence>MNVIFQVIQNILRRKEQQGVCPHCGHPLPPPGTSYDMDESGEPGGQNAQSPDASRCPSCGRPLSGDDTP</sequence>
<dbReference type="EMBL" id="LNQE01000300">
    <property type="protein sequence ID" value="KUG27677.1"/>
    <property type="molecule type" value="Genomic_DNA"/>
</dbReference>
<evidence type="ECO:0000313" key="2">
    <source>
        <dbReference type="EMBL" id="KUG27677.1"/>
    </source>
</evidence>
<gene>
    <name evidence="2" type="ORF">ASZ90_002464</name>
</gene>
<dbReference type="AlphaFoldDB" id="A0A0W8G3L1"/>
<name>A0A0W8G3L1_9ZZZZ</name>
<evidence type="ECO:0000256" key="1">
    <source>
        <dbReference type="SAM" id="MobiDB-lite"/>
    </source>
</evidence>
<comment type="caution">
    <text evidence="2">The sequence shown here is derived from an EMBL/GenBank/DDBJ whole genome shotgun (WGS) entry which is preliminary data.</text>
</comment>
<reference evidence="2" key="1">
    <citation type="journal article" date="2015" name="Proc. Natl. Acad. Sci. U.S.A.">
        <title>Networks of energetic and metabolic interactions define dynamics in microbial communities.</title>
        <authorList>
            <person name="Embree M."/>
            <person name="Liu J.K."/>
            <person name="Al-Bassam M.M."/>
            <person name="Zengler K."/>
        </authorList>
    </citation>
    <scope>NUCLEOTIDE SEQUENCE</scope>
</reference>
<feature type="region of interest" description="Disordered" evidence="1">
    <location>
        <begin position="18"/>
        <end position="69"/>
    </location>
</feature>
<protein>
    <submittedName>
        <fullName evidence="2">Uncharacterized protein</fullName>
    </submittedName>
</protein>
<proteinExistence type="predicted"/>